<name>A0A199VEJ3_ANACO</name>
<dbReference type="InterPro" id="IPR055241">
    <property type="entry name" value="Armadillo_rpt_dom"/>
</dbReference>
<evidence type="ECO:0000259" key="3">
    <source>
        <dbReference type="Pfam" id="PF22915"/>
    </source>
</evidence>
<feature type="compositionally biased region" description="Polar residues" evidence="1">
    <location>
        <begin position="66"/>
        <end position="83"/>
    </location>
</feature>
<dbReference type="STRING" id="4615.A0A199VEJ3"/>
<keyword evidence="2" id="KW-1133">Transmembrane helix</keyword>
<organism evidence="4 5">
    <name type="scientific">Ananas comosus</name>
    <name type="common">Pineapple</name>
    <name type="synonym">Ananas ananas</name>
    <dbReference type="NCBI Taxonomy" id="4615"/>
    <lineage>
        <taxon>Eukaryota</taxon>
        <taxon>Viridiplantae</taxon>
        <taxon>Streptophyta</taxon>
        <taxon>Embryophyta</taxon>
        <taxon>Tracheophyta</taxon>
        <taxon>Spermatophyta</taxon>
        <taxon>Magnoliopsida</taxon>
        <taxon>Liliopsida</taxon>
        <taxon>Poales</taxon>
        <taxon>Bromeliaceae</taxon>
        <taxon>Bromelioideae</taxon>
        <taxon>Ananas</taxon>
    </lineage>
</organism>
<dbReference type="Proteomes" id="UP000092600">
    <property type="component" value="Unassembled WGS sequence"/>
</dbReference>
<feature type="transmembrane region" description="Helical" evidence="2">
    <location>
        <begin position="131"/>
        <end position="152"/>
    </location>
</feature>
<gene>
    <name evidence="4" type="ORF">ACMD2_08001</name>
</gene>
<dbReference type="PANTHER" id="PTHR36793">
    <property type="entry name" value="RIBOSOMAL RNA SMALL SUBUNIT METHYLTRANSFERASE J"/>
    <property type="match status" value="1"/>
</dbReference>
<proteinExistence type="predicted"/>
<evidence type="ECO:0000256" key="1">
    <source>
        <dbReference type="SAM" id="MobiDB-lite"/>
    </source>
</evidence>
<feature type="domain" description="Armadillo-like repeats" evidence="3">
    <location>
        <begin position="199"/>
        <end position="290"/>
    </location>
</feature>
<dbReference type="GO" id="GO:0009535">
    <property type="term" value="C:chloroplast thylakoid membrane"/>
    <property type="evidence" value="ECO:0007669"/>
    <property type="project" value="TreeGrafter"/>
</dbReference>
<reference evidence="4 5" key="1">
    <citation type="journal article" date="2016" name="DNA Res.">
        <title>The draft genome of MD-2 pineapple using hybrid error correction of long reads.</title>
        <authorList>
            <person name="Redwan R.M."/>
            <person name="Saidin A."/>
            <person name="Kumar S.V."/>
        </authorList>
    </citation>
    <scope>NUCLEOTIDE SEQUENCE [LARGE SCALE GENOMIC DNA]</scope>
    <source>
        <strain evidence="5">cv. MD2</strain>
        <tissue evidence="4">Leaf</tissue>
    </source>
</reference>
<feature type="region of interest" description="Disordered" evidence="1">
    <location>
        <begin position="19"/>
        <end position="89"/>
    </location>
</feature>
<feature type="region of interest" description="Disordered" evidence="1">
    <location>
        <begin position="333"/>
        <end position="360"/>
    </location>
</feature>
<keyword evidence="2" id="KW-0812">Transmembrane</keyword>
<evidence type="ECO:0000313" key="4">
    <source>
        <dbReference type="EMBL" id="OAY75519.1"/>
    </source>
</evidence>
<protein>
    <recommendedName>
        <fullName evidence="3">Armadillo-like repeats domain-containing protein</fullName>
    </recommendedName>
</protein>
<sequence>MASSSSSLLLPLSSISGDGAAALRRGPNLPLRTPFLSLPPRPLAPRHSPLVLARARGRENDPEPPQQSKNPKESTQAASSSSPAKVGAEEVEEVEEELPWIQEKALDLVEFTGTVTQAIPGPRVGQSPVPWLLAVPLAYVGLSFVFAFVKTVRKFTSPNAKRKRLVNKNAFLLKSIDELFSKGKEDVTHSALIGLMQKTGFTMDDLLRKYIRYTLNEKPFNPDVVVDLIHLRKASMLEDAQVAEVLNETARRIVKEKGPVVMDLSGFTEKGFKRKLAVQALFGKILYLSELPEFCSRDSSLIIKEIFGVTDEDANTLRIHTLSEIDDVESIKKMVDDSETEESEEGSLAASGDDDLKSEE</sequence>
<dbReference type="Pfam" id="PF22915">
    <property type="entry name" value="ARMH5"/>
    <property type="match status" value="1"/>
</dbReference>
<evidence type="ECO:0000313" key="5">
    <source>
        <dbReference type="Proteomes" id="UP000092600"/>
    </source>
</evidence>
<dbReference type="GO" id="GO:0009941">
    <property type="term" value="C:chloroplast envelope"/>
    <property type="evidence" value="ECO:0007669"/>
    <property type="project" value="TreeGrafter"/>
</dbReference>
<dbReference type="PANTHER" id="PTHR36793:SF1">
    <property type="entry name" value="RIBOSOMAL RNA SMALL SUBUNIT METHYLTRANSFERASE J"/>
    <property type="match status" value="1"/>
</dbReference>
<evidence type="ECO:0000256" key="2">
    <source>
        <dbReference type="SAM" id="Phobius"/>
    </source>
</evidence>
<keyword evidence="2" id="KW-0472">Membrane</keyword>
<dbReference type="AlphaFoldDB" id="A0A199VEJ3"/>
<comment type="caution">
    <text evidence="4">The sequence shown here is derived from an EMBL/GenBank/DDBJ whole genome shotgun (WGS) entry which is preliminary data.</text>
</comment>
<dbReference type="EMBL" id="LSRQ01002076">
    <property type="protein sequence ID" value="OAY75519.1"/>
    <property type="molecule type" value="Genomic_DNA"/>
</dbReference>
<accession>A0A199VEJ3</accession>